<keyword evidence="2" id="KW-0732">Signal</keyword>
<feature type="coiled-coil region" evidence="1">
    <location>
        <begin position="205"/>
        <end position="254"/>
    </location>
</feature>
<protein>
    <recommendedName>
        <fullName evidence="3">SbsC C-terminal domain-containing protein</fullName>
    </recommendedName>
</protein>
<reference evidence="4 5" key="1">
    <citation type="submission" date="2018-01" db="EMBL/GenBank/DDBJ databases">
        <title>Bacillus asahii Genome sequencing and assembly.</title>
        <authorList>
            <person name="Jiang H."/>
            <person name="Feng Y."/>
            <person name="Zhao F."/>
            <person name="Lin X."/>
        </authorList>
    </citation>
    <scope>NUCLEOTIDE SEQUENCE [LARGE SCALE GENOMIC DNA]</scope>
    <source>
        <strain evidence="4 5">OM18</strain>
    </source>
</reference>
<dbReference type="EMBL" id="CP026095">
    <property type="protein sequence ID" value="AZV45312.1"/>
    <property type="molecule type" value="Genomic_DNA"/>
</dbReference>
<dbReference type="RefSeq" id="WP_127762130.1">
    <property type="nucleotide sequence ID" value="NZ_CP026095.1"/>
</dbReference>
<organism evidence="4 5">
    <name type="scientific">Peribacillus asahii</name>
    <dbReference type="NCBI Taxonomy" id="228899"/>
    <lineage>
        <taxon>Bacteria</taxon>
        <taxon>Bacillati</taxon>
        <taxon>Bacillota</taxon>
        <taxon>Bacilli</taxon>
        <taxon>Bacillales</taxon>
        <taxon>Bacillaceae</taxon>
        <taxon>Peribacillus</taxon>
    </lineage>
</organism>
<dbReference type="KEGG" id="pasa:BAOM_4734"/>
<name>A0A3Q9RS24_9BACI</name>
<gene>
    <name evidence="4" type="ORF">BAOM_4734</name>
</gene>
<feature type="chain" id="PRO_5039474306" description="SbsC C-terminal domain-containing protein" evidence="2">
    <location>
        <begin position="27"/>
        <end position="710"/>
    </location>
</feature>
<dbReference type="Gene3D" id="1.20.58.790">
    <property type="match status" value="2"/>
</dbReference>
<dbReference type="Pfam" id="PF18058">
    <property type="entry name" value="SbsC_C"/>
    <property type="match status" value="1"/>
</dbReference>
<evidence type="ECO:0000313" key="5">
    <source>
        <dbReference type="Proteomes" id="UP000283095"/>
    </source>
</evidence>
<dbReference type="OrthoDB" id="2943980at2"/>
<evidence type="ECO:0000256" key="1">
    <source>
        <dbReference type="SAM" id="Coils"/>
    </source>
</evidence>
<feature type="signal peptide" evidence="2">
    <location>
        <begin position="1"/>
        <end position="26"/>
    </location>
</feature>
<feature type="domain" description="SbsC C-terminal" evidence="3">
    <location>
        <begin position="298"/>
        <end position="400"/>
    </location>
</feature>
<proteinExistence type="predicted"/>
<keyword evidence="1" id="KW-0175">Coiled coil</keyword>
<sequence length="710" mass="76221">MSKNKAIKVVTAAVIAGSAITAVAPAQSEAATNSVDKAITKASNQMTKAFNAYYKEAKYEGKLPSTTTIRKEATLARDYYEAAKKEIAKNGGSTSKKAAYTKKLDASKPALNRVENYVKAINVNVAAKKKEFEVAVKGGTQSKVLAAQEALDQKNAEFKKAVAKVFGPDARRLLLAKYAAPADKLSATVDAEMAVYKAYRDIERKDLIETDLAAAKKLMDKVEKQVKAIEKKNAKLAKNLMKAVKKNKAAYEAAKQLDAIVNKATNQMKKAFNAYYEEAKYEGKLPSTTTIRKEAKLARDYYEAAKAAIAKNGGSASYTKKLEANKVYLNRVENYVAAINVNVAAKKKAFEAAVKSGIQSKVLAAQEALDQKNAEFKAAVAKVFGPDARRLLLAKYAVPADKLSATVDAEMEVYKAYRQIEREDLIETDLAKAKELMDSVEKYVDAIKNKDTKLAQNIMKAVEKNKKAYDERIGNTLPDLPSPTVTIAGQNAVNGTVDLSGLADSDKISEVTVAGAPANAEFVITSVKAVNRNIELIKSGANVTVSTGDGDFVVTSSEILGQLDGGNDGVSLGTLRSILGGGDLVIKGYIKKSGYNNYNIETTIKLGAGVGSPVIQNEYFKIEKKGNNTAEVTVYTNKDVTLGTLANQGFDFPTILAATIFNDAGSADAITAALLAITNGNKIELTKLSGLVDQTITLNGYTVTFKDAKK</sequence>
<evidence type="ECO:0000259" key="3">
    <source>
        <dbReference type="Pfam" id="PF18058"/>
    </source>
</evidence>
<accession>A0A3Q9RS24</accession>
<dbReference type="AlphaFoldDB" id="A0A3Q9RS24"/>
<dbReference type="Proteomes" id="UP000283095">
    <property type="component" value="Chromosome"/>
</dbReference>
<evidence type="ECO:0000256" key="2">
    <source>
        <dbReference type="SAM" id="SignalP"/>
    </source>
</evidence>
<dbReference type="InterPro" id="IPR041378">
    <property type="entry name" value="S-layer_SbsC_C"/>
</dbReference>
<evidence type="ECO:0000313" key="4">
    <source>
        <dbReference type="EMBL" id="AZV45312.1"/>
    </source>
</evidence>